<dbReference type="EMBL" id="BK014888">
    <property type="protein sequence ID" value="DAD80837.1"/>
    <property type="molecule type" value="Genomic_DNA"/>
</dbReference>
<protein>
    <submittedName>
        <fullName evidence="2">Coat protein</fullName>
    </submittedName>
</protein>
<reference evidence="2" key="1">
    <citation type="journal article" date="2021" name="Proc. Natl. Acad. Sci. U.S.A.">
        <title>A Catalog of Tens of Thousands of Viruses from Human Metagenomes Reveals Hidden Associations with Chronic Diseases.</title>
        <authorList>
            <person name="Tisza M.J."/>
            <person name="Buck C.B."/>
        </authorList>
    </citation>
    <scope>NUCLEOTIDE SEQUENCE</scope>
    <source>
        <strain evidence="2">CtWuM9</strain>
    </source>
</reference>
<feature type="domain" description="DUF7253" evidence="1">
    <location>
        <begin position="1"/>
        <end position="105"/>
    </location>
</feature>
<keyword evidence="2" id="KW-0946">Virion</keyword>
<dbReference type="GO" id="GO:0019028">
    <property type="term" value="C:viral capsid"/>
    <property type="evidence" value="ECO:0007669"/>
    <property type="project" value="UniProtKB-KW"/>
</dbReference>
<name>A0A8S5MEU1_9CAUD</name>
<accession>A0A8S5MEU1</accession>
<sequence>MGKFYGNIGFATTEETSPGIYEEVISEIRYRGDLQKVYRRSDGGAPVDNITLQNQISVIADAFIDDNFMNIRYVEYAGCKWKITSVTVETPRIILSIGGRYNANSYGQ</sequence>
<dbReference type="InterPro" id="IPR055677">
    <property type="entry name" value="DUF7253"/>
</dbReference>
<dbReference type="Pfam" id="PF23911">
    <property type="entry name" value="DUF7253"/>
    <property type="match status" value="1"/>
</dbReference>
<organism evidence="2">
    <name type="scientific">Siphoviridae sp. ctWuM9</name>
    <dbReference type="NCBI Taxonomy" id="2826364"/>
    <lineage>
        <taxon>Viruses</taxon>
        <taxon>Duplodnaviria</taxon>
        <taxon>Heunggongvirae</taxon>
        <taxon>Uroviricota</taxon>
        <taxon>Caudoviricetes</taxon>
    </lineage>
</organism>
<keyword evidence="2" id="KW-0167">Capsid protein</keyword>
<evidence type="ECO:0000259" key="1">
    <source>
        <dbReference type="Pfam" id="PF23911"/>
    </source>
</evidence>
<evidence type="ECO:0000313" key="2">
    <source>
        <dbReference type="EMBL" id="DAD80837.1"/>
    </source>
</evidence>
<proteinExistence type="predicted"/>